<feature type="domain" description="Histone H2A C-terminal" evidence="6">
    <location>
        <begin position="902"/>
        <end position="929"/>
    </location>
</feature>
<protein>
    <submittedName>
        <fullName evidence="8">F-box domain-containing protein</fullName>
    </submittedName>
</protein>
<keyword evidence="7" id="KW-1185">Reference proteome</keyword>
<keyword evidence="4" id="KW-0862">Zinc</keyword>
<dbReference type="InterPro" id="IPR032454">
    <property type="entry name" value="Histone_H2A_C"/>
</dbReference>
<keyword evidence="2" id="KW-0158">Chromosome</keyword>
<keyword evidence="3" id="KW-0479">Metal-binding</keyword>
<evidence type="ECO:0000256" key="1">
    <source>
        <dbReference type="ARBA" id="ARBA00004286"/>
    </source>
</evidence>
<proteinExistence type="predicted"/>
<comment type="subcellular location">
    <subcellularLocation>
        <location evidence="1">Chromosome</location>
    </subcellularLocation>
</comment>
<accession>A0A183C771</accession>
<evidence type="ECO:0000313" key="8">
    <source>
        <dbReference type="WBParaSite" id="GPLIN_000871700"/>
    </source>
</evidence>
<sequence length="1266" mass="146413">MKKEFTKCFHIGLGTKQMPLDAWVELYKDTYADESADGFLGHAVEGRSLPIELLGSEESLRLTIINAVRSISTPIITVALADEKDEKLARRVKARIERTTLGDICDYVEQVFLPDDLFVLVKLNTRRIRALQWEVTMESIIGSICTAKLPVPRIMFDQVRSVGKSMLLVRPVDSPKCSITMYMHYLKYYLPSGIIIMSDNPSKAAKKLKEIFVCDDVLFNVFEFCGPFVLGLKIALISDRFDLLVDAHFKSMEWSLGDLRIYRATDGNGAEFAKRFDNDDKRRLPIPEEPLPDKVIGFERIWIRYMDQNAIEFLKSIRRLFDSKGINLFIGTSITQNRSWETIWEIIWPLINDNICKFYLNYSELDHLRQFSPTILGDCAKLRMIKSFRLFPEFPADDSAGASPSQAVAKWLQTPRGDGLPKAFFNSSNTVNFIICVWNWPSAADIVPFELKNNLTGERLELRRFKEDAWLLVRCPTERDDDKWAEWEQAAVEWNRHRQWNSIYINLNDRDIVEACSATRVETNIKLDSLIKATIAGGGVIPHIHRYLMKRKAPNSPEEWHRRKDNPRIFKFCGPFVLGLKVALLSDRFDFLVDAHFNLKEWSLGRLEIRRTNGGNGSEIVKLIGCYKVERRLSIPQEPLPDKVIGFKSLVISYIDGSVNEFLQSIRRLFDFKGTNLYIETDNNQNRSWGIIWHQIWPLINDNICDISLRSSDLFRLRQFSPTILRNCPKLMIHSFDLFPEFPADDSAGASSAQALAKWLHTPRGDGHPKVLQCDYRPKQMEGLKTAFFISVVSVNFIICLNHWSCYDIVPFELKNILTGERLELRRLDDKCKWPLVLCLLVRCPIERDEAKWAKWEKAAAEWDWHHQWNHIHINLKDRDIGDGLLDANEGPIQNNLCAIQLDSLIKATIAGGGVIPHIHRYLMNKKGAQQPGEVEDPQNSFVCADVLFEVFKFCGPFVLGLKVALLSNRFDFLVDAHFNSKEWSFGKLYIRRANDGNRAEVKRFEYGPERRLPWPQESLPDKVIGFKGIWIMYIDQNVLEFLQRIRRLFESKNTTLYIGTESDQNRSWEIIWHRIWPLIKYNICKFYLSSSKLGRLRQFSPTILRNCARLRVINSTSVFPKFPADDSAGASSGQALAKWLHTPRGDGIPKTFVNSTDAVNFIICVWNSLSSDGIMPFELKNNLTGERLELRRLDKKRNWLLIRCPIVRDKVKWAKWESEAADGLDWNRQWNLICIRFQDKDISDGRCKRIRLNDDHERAKKAKSE</sequence>
<organism evidence="7 8">
    <name type="scientific">Globodera pallida</name>
    <name type="common">Potato cyst nematode worm</name>
    <name type="synonym">Heterodera pallida</name>
    <dbReference type="NCBI Taxonomy" id="36090"/>
    <lineage>
        <taxon>Eukaryota</taxon>
        <taxon>Metazoa</taxon>
        <taxon>Ecdysozoa</taxon>
        <taxon>Nematoda</taxon>
        <taxon>Chromadorea</taxon>
        <taxon>Rhabditida</taxon>
        <taxon>Tylenchina</taxon>
        <taxon>Tylenchomorpha</taxon>
        <taxon>Tylenchoidea</taxon>
        <taxon>Heteroderidae</taxon>
        <taxon>Heteroderinae</taxon>
        <taxon>Globodera</taxon>
    </lineage>
</organism>
<evidence type="ECO:0000313" key="7">
    <source>
        <dbReference type="Proteomes" id="UP000050741"/>
    </source>
</evidence>
<dbReference type="GO" id="GO:0000786">
    <property type="term" value="C:nucleosome"/>
    <property type="evidence" value="ECO:0007669"/>
    <property type="project" value="UniProtKB-KW"/>
</dbReference>
<dbReference type="Proteomes" id="UP000050741">
    <property type="component" value="Unassembled WGS sequence"/>
</dbReference>
<reference evidence="8" key="2">
    <citation type="submission" date="2016-06" db="UniProtKB">
        <authorList>
            <consortium name="WormBaseParasite"/>
        </authorList>
    </citation>
    <scope>IDENTIFICATION</scope>
</reference>
<keyword evidence="5" id="KW-0544">Nucleosome core</keyword>
<evidence type="ECO:0000256" key="3">
    <source>
        <dbReference type="ARBA" id="ARBA00022723"/>
    </source>
</evidence>
<dbReference type="PANTHER" id="PTHR48446">
    <property type="entry name" value="DNA-DIRECTED RNA POLYMERASE SUBUNIT BETA' N-TERMINAL SECTION"/>
    <property type="match status" value="1"/>
</dbReference>
<reference evidence="7" key="1">
    <citation type="submission" date="2014-05" db="EMBL/GenBank/DDBJ databases">
        <title>The genome and life-stage specific transcriptomes of Globodera pallida elucidate key aspects of plant parasitism by a cyst nematode.</title>
        <authorList>
            <person name="Cotton J.A."/>
            <person name="Lilley C.J."/>
            <person name="Jones L.M."/>
            <person name="Kikuchi T."/>
            <person name="Reid A.J."/>
            <person name="Thorpe P."/>
            <person name="Tsai I.J."/>
            <person name="Beasley H."/>
            <person name="Blok V."/>
            <person name="Cock P.J.A."/>
            <person name="Van den Akker S.E."/>
            <person name="Holroyd N."/>
            <person name="Hunt M."/>
            <person name="Mantelin S."/>
            <person name="Naghra H."/>
            <person name="Pain A."/>
            <person name="Palomares-Rius J.E."/>
            <person name="Zarowiecki M."/>
            <person name="Berriman M."/>
            <person name="Jones J.T."/>
            <person name="Urwin P.E."/>
        </authorList>
    </citation>
    <scope>NUCLEOTIDE SEQUENCE [LARGE SCALE GENOMIC DNA]</scope>
    <source>
        <strain evidence="7">Lindley</strain>
    </source>
</reference>
<dbReference type="GO" id="GO:0046872">
    <property type="term" value="F:metal ion binding"/>
    <property type="evidence" value="ECO:0007669"/>
    <property type="project" value="UniProtKB-KW"/>
</dbReference>
<dbReference type="InterPro" id="IPR015700">
    <property type="entry name" value="RPC1"/>
</dbReference>
<name>A0A183C771_GLOPA</name>
<dbReference type="PANTHER" id="PTHR48446:SF1">
    <property type="entry name" value="DNA-DIRECTED RNA POLYMERASE SUBUNIT BETA' N-TERMINAL SECTION"/>
    <property type="match status" value="1"/>
</dbReference>
<dbReference type="WBParaSite" id="GPLIN_000871700">
    <property type="protein sequence ID" value="GPLIN_000871700"/>
    <property type="gene ID" value="GPLIN_000871700"/>
</dbReference>
<evidence type="ECO:0000256" key="5">
    <source>
        <dbReference type="ARBA" id="ARBA00023269"/>
    </source>
</evidence>
<keyword evidence="5" id="KW-0238">DNA-binding</keyword>
<feature type="domain" description="Histone H2A C-terminal" evidence="6">
    <location>
        <begin position="527"/>
        <end position="554"/>
    </location>
</feature>
<dbReference type="AlphaFoldDB" id="A0A183C771"/>
<evidence type="ECO:0000256" key="4">
    <source>
        <dbReference type="ARBA" id="ARBA00022833"/>
    </source>
</evidence>
<evidence type="ECO:0000256" key="2">
    <source>
        <dbReference type="ARBA" id="ARBA00022454"/>
    </source>
</evidence>
<dbReference type="Pfam" id="PF16211">
    <property type="entry name" value="Histone_H2A_C"/>
    <property type="match status" value="2"/>
</dbReference>
<evidence type="ECO:0000259" key="6">
    <source>
        <dbReference type="Pfam" id="PF16211"/>
    </source>
</evidence>